<dbReference type="EMBL" id="AAHFAS010000063">
    <property type="protein sequence ID" value="EBV3764087.1"/>
    <property type="molecule type" value="Genomic_DNA"/>
</dbReference>
<evidence type="ECO:0000313" key="9">
    <source>
        <dbReference type="EMBL" id="ECU3482771.1"/>
    </source>
</evidence>
<dbReference type="EMBL" id="AAKPQX010000002">
    <property type="protein sequence ID" value="ECU3482771.1"/>
    <property type="molecule type" value="Genomic_DNA"/>
</dbReference>
<keyword evidence="1" id="KW-1133">Transmembrane helix</keyword>
<evidence type="ECO:0000313" key="2">
    <source>
        <dbReference type="EMBL" id="EBU6916731.1"/>
    </source>
</evidence>
<dbReference type="EMBL" id="DAAMJL010000004">
    <property type="protein sequence ID" value="HAC6915993.1"/>
    <property type="molecule type" value="Genomic_DNA"/>
</dbReference>
<dbReference type="EMBL" id="DAASLG010000021">
    <property type="protein sequence ID" value="HAE6002788.1"/>
    <property type="molecule type" value="Genomic_DNA"/>
</dbReference>
<accession>A0A6C8XSP1</accession>
<keyword evidence="1" id="KW-0472">Membrane</keyword>
<reference evidence="18" key="2">
    <citation type="submission" date="2018-06" db="EMBL/GenBank/DDBJ databases">
        <authorList>
            <consortium name="GenomeTrakr network: Whole genome sequencing for foodborne pathogen traceback"/>
        </authorList>
    </citation>
    <scope>NUCLEOTIDE SEQUENCE [LARGE SCALE GENOMIC DNA]</scope>
    <source>
        <strain evidence="18">FDA00007829</strain>
        <strain evidence="9">FSIS11812815</strain>
        <strain evidence="4">NY-N20005</strain>
    </source>
</reference>
<dbReference type="EMBL" id="AAHIGD010000018">
    <property type="protein sequence ID" value="EBW4106427.1"/>
    <property type="molecule type" value="Genomic_DNA"/>
</dbReference>
<gene>
    <name evidence="10" type="ORF">A4W57_19170</name>
    <name evidence="18" type="ORF">AIK92_22900</name>
    <name evidence="4" type="ORF">ASH82_23035</name>
    <name evidence="8" type="ORF">D6K67_17560</name>
    <name evidence="2" type="ORF">DKU10_18815</name>
    <name evidence="3" type="ORF">DOJ23_21530</name>
    <name evidence="6" type="ORF">DP829_18730</name>
    <name evidence="5" type="ORF">DPJ44_20305</name>
    <name evidence="7" type="ORF">DPS10_18860</name>
    <name evidence="9" type="ORF">DY868_08695</name>
    <name evidence="12" type="ORF">G0D76_12415</name>
    <name evidence="13" type="ORF">G3408_001501</name>
    <name evidence="14" type="ORF">G4B35_002184</name>
    <name evidence="15" type="ORF">G4I58_004477</name>
    <name evidence="16" type="ORF">G4I61_003986</name>
    <name evidence="17" type="ORF">G9C15_004051</name>
    <name evidence="11" type="ORF">GCZ77_16560</name>
</gene>
<dbReference type="EMBL" id="AAHGTQ010000051">
    <property type="protein sequence ID" value="EBV9203446.1"/>
    <property type="molecule type" value="Genomic_DNA"/>
</dbReference>
<evidence type="ECO:0000313" key="13">
    <source>
        <dbReference type="EMBL" id="HAE2912411.1"/>
    </source>
</evidence>
<evidence type="ECO:0000313" key="12">
    <source>
        <dbReference type="EMBL" id="HAC6915993.1"/>
    </source>
</evidence>
<proteinExistence type="predicted"/>
<dbReference type="Proteomes" id="UP000885308">
    <property type="component" value="Unassembled WGS sequence"/>
</dbReference>
<evidence type="ECO:0000313" key="7">
    <source>
        <dbReference type="EMBL" id="EBX3356890.1"/>
    </source>
</evidence>
<reference evidence="10" key="4">
    <citation type="submission" date="2018-07" db="EMBL/GenBank/DDBJ databases">
        <authorList>
            <person name="Ashton P.M."/>
            <person name="Dallman T."/>
            <person name="Nair S."/>
            <person name="De Pinna E."/>
            <person name="Peters T."/>
            <person name="Grant K."/>
        </authorList>
    </citation>
    <scope>NUCLEOTIDE SEQUENCE</scope>
    <source>
        <strain evidence="3">105336</strain>
        <strain evidence="7">205626</strain>
        <strain evidence="10">223495</strain>
        <strain evidence="6">271067</strain>
        <strain evidence="5">300664</strain>
        <strain evidence="8">329132</strain>
        <strain evidence="2">443566</strain>
    </source>
</reference>
<reference evidence="12" key="1">
    <citation type="journal article" date="2018" name="Genome Biol.">
        <title>SKESA: strategic k-mer extension for scrupulous assemblies.</title>
        <authorList>
            <person name="Souvorov A."/>
            <person name="Agarwala R."/>
            <person name="Lipman D.J."/>
        </authorList>
    </citation>
    <scope>NUCLEOTIDE SEQUENCE</scope>
    <source>
        <strain evidence="16">10-0026</strain>
        <strain evidence="14">10-2762</strain>
        <strain evidence="13">11-2318</strain>
        <strain evidence="15">12-7261</strain>
        <strain evidence="17">13-0112</strain>
        <strain evidence="12">14-0315</strain>
    </source>
</reference>
<evidence type="ECO:0000313" key="14">
    <source>
        <dbReference type="EMBL" id="HAE4049058.1"/>
    </source>
</evidence>
<dbReference type="EMBL" id="AAHIXO010000014">
    <property type="protein sequence ID" value="EBW6733826.1"/>
    <property type="molecule type" value="Genomic_DNA"/>
</dbReference>
<dbReference type="InterPro" id="IPR025982">
    <property type="entry name" value="SieB"/>
</dbReference>
<dbReference type="Pfam" id="PF14163">
    <property type="entry name" value="SieB"/>
    <property type="match status" value="1"/>
</dbReference>
<dbReference type="EMBL" id="RSGD01000030">
    <property type="protein sequence ID" value="MID47740.1"/>
    <property type="molecule type" value="Genomic_DNA"/>
</dbReference>
<evidence type="ECO:0000313" key="18">
    <source>
        <dbReference type="EMBL" id="MID47740.1"/>
    </source>
</evidence>
<evidence type="ECO:0000313" key="11">
    <source>
        <dbReference type="EMBL" id="EDH0979781.1"/>
    </source>
</evidence>
<evidence type="ECO:0008006" key="19">
    <source>
        <dbReference type="Google" id="ProtNLM"/>
    </source>
</evidence>
<evidence type="ECO:0000313" key="5">
    <source>
        <dbReference type="EMBL" id="EBW4106427.1"/>
    </source>
</evidence>
<comment type="caution">
    <text evidence="18">The sequence shown here is derived from an EMBL/GenBank/DDBJ whole genome shotgun (WGS) entry which is preliminary data.</text>
</comment>
<evidence type="ECO:0000313" key="10">
    <source>
        <dbReference type="EMBL" id="EDA9438907.1"/>
    </source>
</evidence>
<evidence type="ECO:0000313" key="6">
    <source>
        <dbReference type="EMBL" id="EBW6733826.1"/>
    </source>
</evidence>
<sequence length="181" mass="20423">MDAITGLLDFFRKIPTALLVAITCGLSLILFLPESLASKVAVDGFRKEYRNFIGPAFLLAVSFLVARVYQFFHDLYGDRQRHKVRISYLEKLTPEEKGYLWSYIIDGENSLMCGPEDGVMGGLVAKRITYRAANVGSMIDGFAFNLQPWAREHLQNNTHLLEGAVGRAMTPGEKLGFRRRF</sequence>
<evidence type="ECO:0000313" key="15">
    <source>
        <dbReference type="EMBL" id="HAE6002788.1"/>
    </source>
</evidence>
<accession>A0A3V2FQN4</accession>
<dbReference type="EMBL" id="AAHKXZ010000018">
    <property type="protein sequence ID" value="EBX3356890.1"/>
    <property type="molecule type" value="Genomic_DNA"/>
</dbReference>
<dbReference type="EMBL" id="DAASLQ010000077">
    <property type="protein sequence ID" value="HAE6033790.1"/>
    <property type="molecule type" value="Genomic_DNA"/>
</dbReference>
<feature type="transmembrane region" description="Helical" evidence="1">
    <location>
        <begin position="53"/>
        <end position="72"/>
    </location>
</feature>
<evidence type="ECO:0000313" key="8">
    <source>
        <dbReference type="EMBL" id="EBY7628215.1"/>
    </source>
</evidence>
<dbReference type="AlphaFoldDB" id="A0A3V2FQN4"/>
<evidence type="ECO:0000313" key="16">
    <source>
        <dbReference type="EMBL" id="HAE6033790.1"/>
    </source>
</evidence>
<organism evidence="18">
    <name type="scientific">Salmonella enterica subsp. enterica serovar Braenderup</name>
    <dbReference type="NCBI Taxonomy" id="149391"/>
    <lineage>
        <taxon>Bacteria</taxon>
        <taxon>Pseudomonadati</taxon>
        <taxon>Pseudomonadota</taxon>
        <taxon>Gammaproteobacteria</taxon>
        <taxon>Enterobacterales</taxon>
        <taxon>Enterobacteriaceae</taxon>
        <taxon>Salmonella</taxon>
    </lineage>
</organism>
<keyword evidence="1" id="KW-0812">Transmembrane</keyword>
<name>A0A3V2FQN4_SALET</name>
<evidence type="ECO:0000313" key="17">
    <source>
        <dbReference type="EMBL" id="HAF0864794.1"/>
    </source>
</evidence>
<evidence type="ECO:0000256" key="1">
    <source>
        <dbReference type="SAM" id="Phobius"/>
    </source>
</evidence>
<dbReference type="EMBL" id="AAHCWL010000020">
    <property type="protein sequence ID" value="EBU6916731.1"/>
    <property type="molecule type" value="Genomic_DNA"/>
</dbReference>
<dbReference type="EMBL" id="DAARUZ010000012">
    <property type="protein sequence ID" value="HAE4049058.1"/>
    <property type="molecule type" value="Genomic_DNA"/>
</dbReference>
<dbReference type="EMBL" id="AAHPAD010000013">
    <property type="protein sequence ID" value="EBY7628215.1"/>
    <property type="molecule type" value="Genomic_DNA"/>
</dbReference>
<evidence type="ECO:0000313" key="3">
    <source>
        <dbReference type="EMBL" id="EBV3764087.1"/>
    </source>
</evidence>
<dbReference type="RefSeq" id="WP_000338835.1">
    <property type="nucleotide sequence ID" value="NZ_CP022490.1"/>
</dbReference>
<dbReference type="EMBL" id="DAAUAM010000059">
    <property type="protein sequence ID" value="HAF0864794.1"/>
    <property type="molecule type" value="Genomic_DNA"/>
</dbReference>
<evidence type="ECO:0000313" key="4">
    <source>
        <dbReference type="EMBL" id="EBV9203446.1"/>
    </source>
</evidence>
<dbReference type="EMBL" id="AALLTD010000020">
    <property type="protein sequence ID" value="EDA9438907.1"/>
    <property type="molecule type" value="Genomic_DNA"/>
</dbReference>
<reference evidence="11" key="5">
    <citation type="submission" date="2019-10" db="EMBL/GenBank/DDBJ databases">
        <authorList>
            <consortium name="Veterinary Laboratory Investigation and Response Network"/>
        </authorList>
    </citation>
    <scope>NUCLEOTIDE SEQUENCE</scope>
    <source>
        <strain evidence="11">SAL-19-VL-WA-IL-0012</strain>
    </source>
</reference>
<protein>
    <recommendedName>
        <fullName evidence="19">Superinfection exclusion protein B</fullName>
    </recommendedName>
</protein>
<dbReference type="EMBL" id="DAARLP010000002">
    <property type="protein sequence ID" value="HAE2912411.1"/>
    <property type="molecule type" value="Genomic_DNA"/>
</dbReference>
<reference evidence="12" key="3">
    <citation type="submission" date="2018-07" db="EMBL/GenBank/DDBJ databases">
        <authorList>
            <consortium name="NCBI Pathogen Detection Project"/>
        </authorList>
    </citation>
    <scope>NUCLEOTIDE SEQUENCE</scope>
    <source>
        <strain evidence="16">10-0026</strain>
        <strain evidence="14">10-2762</strain>
        <strain evidence="13">11-2318</strain>
        <strain evidence="15">12-7261</strain>
        <strain evidence="17">13-0112</strain>
        <strain evidence="12">14-0315</strain>
    </source>
</reference>
<dbReference type="EMBL" id="AAMGJL010000007">
    <property type="protein sequence ID" value="EDH0979781.1"/>
    <property type="molecule type" value="Genomic_DNA"/>
</dbReference>